<organism evidence="5 6">
    <name type="scientific">[Eubacterium] siraeum 70/3</name>
    <dbReference type="NCBI Taxonomy" id="657319"/>
    <lineage>
        <taxon>Bacteria</taxon>
        <taxon>Bacillati</taxon>
        <taxon>Bacillota</taxon>
        <taxon>Clostridia</taxon>
        <taxon>Eubacteriales</taxon>
        <taxon>Oscillospiraceae</taxon>
        <taxon>Oscillospiraceae incertae sedis</taxon>
    </lineage>
</organism>
<dbReference type="PATRIC" id="fig|657319.3.peg.2189"/>
<feature type="domain" description="GmrSD restriction endonucleases N-terminal" evidence="2">
    <location>
        <begin position="11"/>
        <end position="256"/>
    </location>
</feature>
<accession>D4JV22</accession>
<dbReference type="PANTHER" id="PTHR35149:SF1">
    <property type="entry name" value="DUF5655 DOMAIN-CONTAINING PROTEIN"/>
    <property type="match status" value="1"/>
</dbReference>
<sequence>MANELQPLSLLFQNRLFLIPDYQRGYAWLQQQLVDFWDDLVNLQADRYHYTGLLSLKPLKCKETVSWGEDLWLVENGYKPCHIVDGQQRITTFVILLNEIVGFVRGLNENKGKSDKEITLGYETVEEIVSKYICRKRPPNGVVTTYLFGYEVDNPSAEYMKYKVFDEPYSGAVNETYYTKNLKFAKNFFAENIRKLYEESGEGGLEAVNTLYKKLTQRLMFNLHEIDDDYDVFVAFETMNNRGKKLTNLELLKNRLIYLTTLYDDEVFDEKDKSALRKKINDTWKEVYYQLGRNKSVPLSDDDFLRAHWIIYFRYSRKRGDDYIKFLLSKFSSKGIFEKAPVLVETEAESVISDDVTDADDTEVTETEEQEIIEVSKLQPKEIEDYVNSLKDMAKYWYGTYFPFESANLTPEEQKRVDRLNRIGIGHFRPLVTAVISRRDISANSRVKIFEAVERFIFVAFRLGNFNASYGSSDYYRAARQVYVKETDVDELCKEIYDRTTNDIDFATQNFVTRIEKYFSTGNGYYDWNSLRYFFYEYEAKLAEKNNIDRFCTWSMFTKSEKDKVSIEHILPQTPTKYYWRNMYRQFKDSEIKMLSGALGNLLPLSQSVNSALQNDSFEDKKHSKTTGRRGYENGSHSEIEVSKLQDWTAFEIYSRTEKLLVFMQERWNLQFDEEQLEKLIGISFVKDGREIPEELEEVSANVPKSEKSAEGSGDDQKLQFWTAFVNYAYEHGRSSDIAKQKAAGRTYYDVHIGANGYHLFFSIPYGKRIKMGIYTYNVDTYNRLKELKDQIEAEFDENLNWECSKSTGTTRSIVIEEKADVFNPAEQPKIFDWIIDHFDRITTALSNAGEHLSISGDSSETRFEIRKRYWTYALTQIHEAHGNPGSFSNVNPSTDNWINGFFGIGGFYLCCVANFDSARSEVVFARAERSENKAAFDALYQHKSEIESKLGTELQWNRGDDIKSSKVFIQLDNVSIENEDDWPQMAKFHAEWSKKFYDLIVPYITVDWQ</sequence>
<dbReference type="Pfam" id="PF14088">
    <property type="entry name" value="DUF4268"/>
    <property type="match status" value="2"/>
</dbReference>
<gene>
    <name evidence="5" type="ORF">EUS_18800</name>
</gene>
<evidence type="ECO:0000259" key="2">
    <source>
        <dbReference type="Pfam" id="PF03235"/>
    </source>
</evidence>
<feature type="domain" description="DUF4268" evidence="4">
    <location>
        <begin position="718"/>
        <end position="847"/>
    </location>
</feature>
<dbReference type="EMBL" id="FP929044">
    <property type="protein sequence ID" value="CBK96941.1"/>
    <property type="molecule type" value="Genomic_DNA"/>
</dbReference>
<evidence type="ECO:0000256" key="1">
    <source>
        <dbReference type="SAM" id="MobiDB-lite"/>
    </source>
</evidence>
<name>D4JV22_9FIRM</name>
<dbReference type="Pfam" id="PF07510">
    <property type="entry name" value="GmrSD_C"/>
    <property type="match status" value="1"/>
</dbReference>
<dbReference type="InterPro" id="IPR004919">
    <property type="entry name" value="GmrSD_N"/>
</dbReference>
<proteinExistence type="predicted"/>
<dbReference type="PANTHER" id="PTHR35149">
    <property type="entry name" value="SLL5132 PROTEIN"/>
    <property type="match status" value="1"/>
</dbReference>
<feature type="region of interest" description="Disordered" evidence="1">
    <location>
        <begin position="616"/>
        <end position="635"/>
    </location>
</feature>
<dbReference type="Pfam" id="PF03235">
    <property type="entry name" value="GmrSD_N"/>
    <property type="match status" value="1"/>
</dbReference>
<evidence type="ECO:0000259" key="4">
    <source>
        <dbReference type="Pfam" id="PF14088"/>
    </source>
</evidence>
<dbReference type="BioCyc" id="ESIR657319:G136K-1594-MONOMER"/>
<evidence type="ECO:0000313" key="6">
    <source>
        <dbReference type="Proteomes" id="UP000008803"/>
    </source>
</evidence>
<dbReference type="InterPro" id="IPR011089">
    <property type="entry name" value="GmrSD_C"/>
</dbReference>
<dbReference type="HOGENOM" id="CLU_011736_1_2_9"/>
<evidence type="ECO:0000313" key="5">
    <source>
        <dbReference type="EMBL" id="CBK96941.1"/>
    </source>
</evidence>
<feature type="domain" description="DUF4268" evidence="4">
    <location>
        <begin position="866"/>
        <end position="1004"/>
    </location>
</feature>
<dbReference type="AlphaFoldDB" id="D4JV22"/>
<dbReference type="Proteomes" id="UP000008803">
    <property type="component" value="Chromosome"/>
</dbReference>
<dbReference type="InterPro" id="IPR025364">
    <property type="entry name" value="DUF4268"/>
</dbReference>
<reference evidence="5 6" key="2">
    <citation type="submission" date="2010-03" db="EMBL/GenBank/DDBJ databases">
        <authorList>
            <person name="Pajon A."/>
        </authorList>
    </citation>
    <scope>NUCLEOTIDE SEQUENCE [LARGE SCALE GENOMIC DNA]</scope>
    <source>
        <strain evidence="5 6">70/3</strain>
    </source>
</reference>
<evidence type="ECO:0000259" key="3">
    <source>
        <dbReference type="Pfam" id="PF07510"/>
    </source>
</evidence>
<dbReference type="KEGG" id="esu:EUS_18800"/>
<feature type="domain" description="GmrSD restriction endonucleases C-terminal" evidence="3">
    <location>
        <begin position="519"/>
        <end position="661"/>
    </location>
</feature>
<protein>
    <submittedName>
        <fullName evidence="5">Uncharacterized conserved protein</fullName>
    </submittedName>
</protein>
<reference evidence="5 6" key="1">
    <citation type="submission" date="2010-03" db="EMBL/GenBank/DDBJ databases">
        <title>The genome sequence of Eubacterium siraeum 70/3.</title>
        <authorList>
            <consortium name="metaHIT consortium -- http://www.metahit.eu/"/>
            <person name="Pajon A."/>
            <person name="Turner K."/>
            <person name="Parkhill J."/>
            <person name="Duncan S."/>
            <person name="Flint H."/>
        </authorList>
    </citation>
    <scope>NUCLEOTIDE SEQUENCE [LARGE SCALE GENOMIC DNA]</scope>
    <source>
        <strain evidence="5 6">70/3</strain>
    </source>
</reference>